<dbReference type="AlphaFoldDB" id="A0A2N5GK30"/>
<sequence length="75" mass="8468">MHKLSNRQRRIVGAINLYMKAHGYPPAIREIGEMVDLASPATVTGHLVRLRKAGYIAWEEGRPRTIQSLQNEKTA</sequence>
<protein>
    <submittedName>
        <fullName evidence="2">Transcriptional regulator</fullName>
    </submittedName>
</protein>
<gene>
    <name evidence="2" type="ORF">CU635_14040</name>
    <name evidence="3" type="ORF">CVD25_11320</name>
</gene>
<dbReference type="Proteomes" id="UP000234951">
    <property type="component" value="Unassembled WGS sequence"/>
</dbReference>
<dbReference type="Proteomes" id="UP000235114">
    <property type="component" value="Unassembled WGS sequence"/>
</dbReference>
<accession>A0A2N5GK30</accession>
<proteinExistence type="predicted"/>
<dbReference type="GO" id="GO:0006508">
    <property type="term" value="P:proteolysis"/>
    <property type="evidence" value="ECO:0007669"/>
    <property type="project" value="InterPro"/>
</dbReference>
<dbReference type="RefSeq" id="WP_101578006.1">
    <property type="nucleotide sequence ID" value="NZ_PGVA01000031.1"/>
</dbReference>
<dbReference type="PANTHER" id="PTHR33516">
    <property type="entry name" value="LEXA REPRESSOR"/>
    <property type="match status" value="1"/>
</dbReference>
<comment type="caution">
    <text evidence="2">The sequence shown here is derived from an EMBL/GenBank/DDBJ whole genome shotgun (WGS) entry which is preliminary data.</text>
</comment>
<dbReference type="EMBL" id="PGVA01000031">
    <property type="protein sequence ID" value="PLR81755.1"/>
    <property type="molecule type" value="Genomic_DNA"/>
</dbReference>
<dbReference type="InterPro" id="IPR036388">
    <property type="entry name" value="WH-like_DNA-bd_sf"/>
</dbReference>
<dbReference type="Gene3D" id="1.10.10.10">
    <property type="entry name" value="Winged helix-like DNA-binding domain superfamily/Winged helix DNA-binding domain"/>
    <property type="match status" value="1"/>
</dbReference>
<reference evidence="2 4" key="1">
    <citation type="submission" date="2017-11" db="EMBL/GenBank/DDBJ databases">
        <title>Comparitive Functional Genomics of Dry Heat Resistant strains isolated from the Viking Spacecraft.</title>
        <authorList>
            <person name="Seuylemezian A."/>
            <person name="Cooper K."/>
            <person name="Vaishampayan P."/>
        </authorList>
    </citation>
    <scope>NUCLEOTIDE SEQUENCE [LARGE SCALE GENOMIC DNA]</scope>
    <source>
        <strain evidence="2 4">M4.6</strain>
    </source>
</reference>
<feature type="domain" description="LexA repressor DNA-binding" evidence="1">
    <location>
        <begin position="1"/>
        <end position="65"/>
    </location>
</feature>
<evidence type="ECO:0000313" key="5">
    <source>
        <dbReference type="Proteomes" id="UP000235114"/>
    </source>
</evidence>
<dbReference type="InterPro" id="IPR006199">
    <property type="entry name" value="LexA_DNA-bd_dom"/>
</dbReference>
<evidence type="ECO:0000313" key="3">
    <source>
        <dbReference type="EMBL" id="PLR96702.1"/>
    </source>
</evidence>
<dbReference type="EMBL" id="PGVD01000029">
    <property type="protein sequence ID" value="PLR96702.1"/>
    <property type="molecule type" value="Genomic_DNA"/>
</dbReference>
<dbReference type="PANTHER" id="PTHR33516:SF2">
    <property type="entry name" value="LEXA REPRESSOR-RELATED"/>
    <property type="match status" value="1"/>
</dbReference>
<dbReference type="InterPro" id="IPR050077">
    <property type="entry name" value="LexA_repressor"/>
</dbReference>
<evidence type="ECO:0000259" key="1">
    <source>
        <dbReference type="Pfam" id="PF01726"/>
    </source>
</evidence>
<dbReference type="InterPro" id="IPR036390">
    <property type="entry name" value="WH_DNA-bd_sf"/>
</dbReference>
<evidence type="ECO:0000313" key="4">
    <source>
        <dbReference type="Proteomes" id="UP000234951"/>
    </source>
</evidence>
<dbReference type="GO" id="GO:0004252">
    <property type="term" value="F:serine-type endopeptidase activity"/>
    <property type="evidence" value="ECO:0007669"/>
    <property type="project" value="InterPro"/>
</dbReference>
<keyword evidence="5" id="KW-1185">Reference proteome</keyword>
<reference evidence="3 5" key="2">
    <citation type="submission" date="2017-12" db="EMBL/GenBank/DDBJ databases">
        <title>Comparative Functional Genomics of Dry Heat Resistant strains isolated from the Viking Spacecraft.</title>
        <authorList>
            <person name="Seuylemezian A."/>
            <person name="Cooper K."/>
            <person name="Vaishampayan P."/>
        </authorList>
    </citation>
    <scope>NUCLEOTIDE SEQUENCE [LARGE SCALE GENOMIC DNA]</scope>
    <source>
        <strain evidence="3 5">ATCC 29669</strain>
    </source>
</reference>
<dbReference type="OrthoDB" id="1956263at2"/>
<dbReference type="Pfam" id="PF01726">
    <property type="entry name" value="LexA_DNA_bind"/>
    <property type="match status" value="1"/>
</dbReference>
<evidence type="ECO:0000313" key="2">
    <source>
        <dbReference type="EMBL" id="PLR81755.1"/>
    </source>
</evidence>
<organism evidence="2 4">
    <name type="scientific">Bacillus canaveralius</name>
    <dbReference type="NCBI Taxonomy" id="1403243"/>
    <lineage>
        <taxon>Bacteria</taxon>
        <taxon>Bacillati</taxon>
        <taxon>Bacillota</taxon>
        <taxon>Bacilli</taxon>
        <taxon>Bacillales</taxon>
        <taxon>Bacillaceae</taxon>
        <taxon>Bacillus</taxon>
    </lineage>
</organism>
<dbReference type="SUPFAM" id="SSF46785">
    <property type="entry name" value="Winged helix' DNA-binding domain"/>
    <property type="match status" value="1"/>
</dbReference>
<name>A0A2N5GK30_9BACI</name>